<dbReference type="KEGG" id="more:E1B28_010050"/>
<dbReference type="FunFam" id="3.30.160.60:FF:000072">
    <property type="entry name" value="zinc finger protein 143 isoform X1"/>
    <property type="match status" value="1"/>
</dbReference>
<evidence type="ECO:0000313" key="13">
    <source>
        <dbReference type="Proteomes" id="UP001049176"/>
    </source>
</evidence>
<evidence type="ECO:0000256" key="8">
    <source>
        <dbReference type="ARBA" id="ARBA00023242"/>
    </source>
</evidence>
<dbReference type="OrthoDB" id="427030at2759"/>
<feature type="domain" description="C2H2-type" evidence="11">
    <location>
        <begin position="81"/>
        <end position="110"/>
    </location>
</feature>
<keyword evidence="3" id="KW-0677">Repeat</keyword>
<keyword evidence="5" id="KW-0862">Zinc</keyword>
<dbReference type="GO" id="GO:0000978">
    <property type="term" value="F:RNA polymerase II cis-regulatory region sequence-specific DNA binding"/>
    <property type="evidence" value="ECO:0007669"/>
    <property type="project" value="TreeGrafter"/>
</dbReference>
<evidence type="ECO:0000256" key="4">
    <source>
        <dbReference type="ARBA" id="ARBA00022771"/>
    </source>
</evidence>
<evidence type="ECO:0000256" key="2">
    <source>
        <dbReference type="ARBA" id="ARBA00022723"/>
    </source>
</evidence>
<comment type="caution">
    <text evidence="12">The sequence shown here is derived from an EMBL/GenBank/DDBJ whole genome shotgun (WGS) entry which is preliminary data.</text>
</comment>
<dbReference type="GO" id="GO:0008270">
    <property type="term" value="F:zinc ion binding"/>
    <property type="evidence" value="ECO:0007669"/>
    <property type="project" value="UniProtKB-KW"/>
</dbReference>
<accession>A0A9P7RWZ6</accession>
<evidence type="ECO:0000256" key="5">
    <source>
        <dbReference type="ARBA" id="ARBA00022833"/>
    </source>
</evidence>
<evidence type="ECO:0000256" key="1">
    <source>
        <dbReference type="ARBA" id="ARBA00004123"/>
    </source>
</evidence>
<keyword evidence="6" id="KW-0805">Transcription regulation</keyword>
<reference evidence="12" key="1">
    <citation type="journal article" date="2021" name="Genome Biol. Evol.">
        <title>The assembled and annotated genome of the fairy-ring fungus Marasmius oreades.</title>
        <authorList>
            <person name="Hiltunen M."/>
            <person name="Ament-Velasquez S.L."/>
            <person name="Johannesson H."/>
        </authorList>
    </citation>
    <scope>NUCLEOTIDE SEQUENCE</scope>
    <source>
        <strain evidence="12">03SP1</strain>
    </source>
</reference>
<evidence type="ECO:0000256" key="10">
    <source>
        <dbReference type="SAM" id="MobiDB-lite"/>
    </source>
</evidence>
<dbReference type="AlphaFoldDB" id="A0A9P7RWZ6"/>
<evidence type="ECO:0000256" key="9">
    <source>
        <dbReference type="PROSITE-ProRule" id="PRU00042"/>
    </source>
</evidence>
<keyword evidence="13" id="KW-1185">Reference proteome</keyword>
<dbReference type="FunFam" id="3.30.160.60:FF:000624">
    <property type="entry name" value="zinc finger protein 697"/>
    <property type="match status" value="1"/>
</dbReference>
<keyword evidence="8" id="KW-0539">Nucleus</keyword>
<feature type="domain" description="C2H2-type" evidence="11">
    <location>
        <begin position="171"/>
        <end position="203"/>
    </location>
</feature>
<protein>
    <recommendedName>
        <fullName evidence="11">C2H2-type domain-containing protein</fullName>
    </recommendedName>
</protein>
<evidence type="ECO:0000256" key="7">
    <source>
        <dbReference type="ARBA" id="ARBA00023163"/>
    </source>
</evidence>
<dbReference type="InterPro" id="IPR013087">
    <property type="entry name" value="Znf_C2H2_type"/>
</dbReference>
<dbReference type="GO" id="GO:0001227">
    <property type="term" value="F:DNA-binding transcription repressor activity, RNA polymerase II-specific"/>
    <property type="evidence" value="ECO:0007669"/>
    <property type="project" value="TreeGrafter"/>
</dbReference>
<dbReference type="Proteomes" id="UP001049176">
    <property type="component" value="Chromosome 6"/>
</dbReference>
<sequence>MASTSTSVVRSSTVLGKRKVAHQPDYVLHLVSSPEPTGGTDSEEPEASTSKKRVNLSSSRAPSKAILVNGKLFTSETKKRYACTYEDCSKAYAKPIRLEEHERSHTGFRPFICNICSKSYLRETHLRAHARIHLPDSEKPFVCTVSECLKRFWTKQHLRVHLNWHNGAKPFICDEPDCSEAFAKHHQLRTHKCTAHAPSGTKPYQCPHDECTKSFATSQHLRTHMKVHNDKRYACVQGLCVEKAVFFPTWTSLQHHIRTEHPPTCSHPQCNGRQFASQKGLRAHQKLHDECEVEAELDANAVGSDFEDGTTRQRKRRRGGELGRDWKCEVDGCTKDFKSSKALATHHRVTHLGRRDFVCPYETCGSTFGYKHMLQRHLAKLHTNSLPNGLDEGGSSSSDGSDGSSTEDENTDSAVQTGKAKTVLDMSIDAITGVTYAIQAKEKVRHSKALRCPFPSLEHIVHTSCAGSEVPTTDIKSCDYVFSRAYDLRRHLRAQHSIEADRSSVEEWVAGAKKQRDL</sequence>
<dbReference type="EMBL" id="CM032186">
    <property type="protein sequence ID" value="KAG7090983.1"/>
    <property type="molecule type" value="Genomic_DNA"/>
</dbReference>
<dbReference type="SMART" id="SM00355">
    <property type="entry name" value="ZnF_C2H2"/>
    <property type="match status" value="10"/>
</dbReference>
<feature type="region of interest" description="Disordered" evidence="10">
    <location>
        <begin position="384"/>
        <end position="418"/>
    </location>
</feature>
<gene>
    <name evidence="12" type="ORF">E1B28_010050</name>
</gene>
<dbReference type="GO" id="GO:0005654">
    <property type="term" value="C:nucleoplasm"/>
    <property type="evidence" value="ECO:0007669"/>
    <property type="project" value="TreeGrafter"/>
</dbReference>
<feature type="domain" description="C2H2-type" evidence="11">
    <location>
        <begin position="141"/>
        <end position="170"/>
    </location>
</feature>
<dbReference type="PROSITE" id="PS50157">
    <property type="entry name" value="ZINC_FINGER_C2H2_2"/>
    <property type="match status" value="7"/>
</dbReference>
<keyword evidence="4 9" id="KW-0863">Zinc-finger</keyword>
<dbReference type="PROSITE" id="PS00028">
    <property type="entry name" value="ZINC_FINGER_C2H2_1"/>
    <property type="match status" value="7"/>
</dbReference>
<evidence type="ECO:0000259" key="11">
    <source>
        <dbReference type="PROSITE" id="PS50157"/>
    </source>
</evidence>
<dbReference type="InterPro" id="IPR036236">
    <property type="entry name" value="Znf_C2H2_sf"/>
</dbReference>
<dbReference type="RefSeq" id="XP_043007453.1">
    <property type="nucleotide sequence ID" value="XM_043154992.1"/>
</dbReference>
<evidence type="ECO:0000313" key="12">
    <source>
        <dbReference type="EMBL" id="KAG7090983.1"/>
    </source>
</evidence>
<evidence type="ECO:0000256" key="3">
    <source>
        <dbReference type="ARBA" id="ARBA00022737"/>
    </source>
</evidence>
<dbReference type="GeneID" id="66079126"/>
<dbReference type="SUPFAM" id="SSF57667">
    <property type="entry name" value="beta-beta-alpha zinc fingers"/>
    <property type="match status" value="4"/>
</dbReference>
<feature type="domain" description="C2H2-type" evidence="11">
    <location>
        <begin position="326"/>
        <end position="356"/>
    </location>
</feature>
<dbReference type="PANTHER" id="PTHR24399">
    <property type="entry name" value="ZINC FINGER AND BTB DOMAIN-CONTAINING"/>
    <property type="match status" value="1"/>
</dbReference>
<keyword evidence="7" id="KW-0804">Transcription</keyword>
<evidence type="ECO:0000256" key="6">
    <source>
        <dbReference type="ARBA" id="ARBA00023015"/>
    </source>
</evidence>
<dbReference type="Pfam" id="PF00096">
    <property type="entry name" value="zf-C2H2"/>
    <property type="match status" value="3"/>
</dbReference>
<feature type="domain" description="C2H2-type" evidence="11">
    <location>
        <begin position="111"/>
        <end position="138"/>
    </location>
</feature>
<organism evidence="12 13">
    <name type="scientific">Marasmius oreades</name>
    <name type="common">fairy-ring Marasmius</name>
    <dbReference type="NCBI Taxonomy" id="181124"/>
    <lineage>
        <taxon>Eukaryota</taxon>
        <taxon>Fungi</taxon>
        <taxon>Dikarya</taxon>
        <taxon>Basidiomycota</taxon>
        <taxon>Agaricomycotina</taxon>
        <taxon>Agaricomycetes</taxon>
        <taxon>Agaricomycetidae</taxon>
        <taxon>Agaricales</taxon>
        <taxon>Marasmiineae</taxon>
        <taxon>Marasmiaceae</taxon>
        <taxon>Marasmius</taxon>
    </lineage>
</organism>
<feature type="region of interest" description="Disordered" evidence="10">
    <location>
        <begin position="26"/>
        <end position="58"/>
    </location>
</feature>
<proteinExistence type="predicted"/>
<dbReference type="Gene3D" id="3.30.160.60">
    <property type="entry name" value="Classic Zinc Finger"/>
    <property type="match status" value="7"/>
</dbReference>
<feature type="domain" description="C2H2-type" evidence="11">
    <location>
        <begin position="204"/>
        <end position="233"/>
    </location>
</feature>
<feature type="compositionally biased region" description="Low complexity" evidence="10">
    <location>
        <begin position="393"/>
        <end position="404"/>
    </location>
</feature>
<feature type="domain" description="C2H2-type" evidence="11">
    <location>
        <begin position="357"/>
        <end position="387"/>
    </location>
</feature>
<name>A0A9P7RWZ6_9AGAR</name>
<comment type="subcellular location">
    <subcellularLocation>
        <location evidence="1">Nucleus</location>
    </subcellularLocation>
</comment>
<keyword evidence="2" id="KW-0479">Metal-binding</keyword>
<dbReference type="PANTHER" id="PTHR24399:SF23">
    <property type="entry name" value="C2H2-TYPE DOMAIN-CONTAINING PROTEIN"/>
    <property type="match status" value="1"/>
</dbReference>